<dbReference type="AlphaFoldDB" id="A0A1X7VJH6"/>
<organism evidence="2">
    <name type="scientific">Amphimedon queenslandica</name>
    <name type="common">Sponge</name>
    <dbReference type="NCBI Taxonomy" id="400682"/>
    <lineage>
        <taxon>Eukaryota</taxon>
        <taxon>Metazoa</taxon>
        <taxon>Porifera</taxon>
        <taxon>Demospongiae</taxon>
        <taxon>Heteroscleromorpha</taxon>
        <taxon>Haplosclerida</taxon>
        <taxon>Niphatidae</taxon>
        <taxon>Amphimedon</taxon>
    </lineage>
</organism>
<protein>
    <submittedName>
        <fullName evidence="2">Uncharacterized protein</fullName>
    </submittedName>
</protein>
<evidence type="ECO:0000313" key="2">
    <source>
        <dbReference type="EnsemblMetazoa" id="Aqu2.1.39965_001"/>
    </source>
</evidence>
<keyword evidence="1" id="KW-0732">Signal</keyword>
<reference evidence="2" key="1">
    <citation type="submission" date="2017-05" db="UniProtKB">
        <authorList>
            <consortium name="EnsemblMetazoa"/>
        </authorList>
    </citation>
    <scope>IDENTIFICATION</scope>
</reference>
<sequence length="95" mass="10829">MPLCFLTFLSPLCCSCVSMKFPVVVKDFPLHLLALVLQRKRKECGLQYLQVQELLKEQNWEPLMAWQAYLPCIPGGVLLFLGDQNPVPNPMPFGH</sequence>
<accession>A0A1X7VJH6</accession>
<feature type="chain" id="PRO_5010888065" evidence="1">
    <location>
        <begin position="19"/>
        <end position="95"/>
    </location>
</feature>
<feature type="signal peptide" evidence="1">
    <location>
        <begin position="1"/>
        <end position="18"/>
    </location>
</feature>
<dbReference type="EnsemblMetazoa" id="Aqu2.1.39965_001">
    <property type="protein sequence ID" value="Aqu2.1.39965_001"/>
    <property type="gene ID" value="Aqu2.1.39965"/>
</dbReference>
<evidence type="ECO:0000256" key="1">
    <source>
        <dbReference type="SAM" id="SignalP"/>
    </source>
</evidence>
<name>A0A1X7VJH6_AMPQE</name>
<proteinExistence type="predicted"/>
<dbReference type="InParanoid" id="A0A1X7VJH6"/>